<sequence length="126" mass="14495">MRIRREGVIAIQSLETLCSKSDSNRNLHGTIYDTKRFILSNTALIASSPLQVYISALLYSPKKSEIRTRFLDQMPLWIKRGPQTRTSGTQYCKPLMVEMPKSLHWPFHQMARFSPLPPRMVSKCGI</sequence>
<name>A0A5J5ETR2_9PEZI</name>
<evidence type="ECO:0000313" key="2">
    <source>
        <dbReference type="Proteomes" id="UP000326924"/>
    </source>
</evidence>
<reference evidence="1 2" key="1">
    <citation type="submission" date="2019-09" db="EMBL/GenBank/DDBJ databases">
        <title>Draft genome of the ectomycorrhizal ascomycete Sphaerosporella brunnea.</title>
        <authorList>
            <consortium name="DOE Joint Genome Institute"/>
            <person name="Benucci G.M."/>
            <person name="Marozzi G."/>
            <person name="Antonielli L."/>
            <person name="Sanchez S."/>
            <person name="Marco P."/>
            <person name="Wang X."/>
            <person name="Falini L.B."/>
            <person name="Barry K."/>
            <person name="Haridas S."/>
            <person name="Lipzen A."/>
            <person name="Labutti K."/>
            <person name="Grigoriev I.V."/>
            <person name="Murat C."/>
            <person name="Martin F."/>
            <person name="Albertini E."/>
            <person name="Donnini D."/>
            <person name="Bonito G."/>
        </authorList>
    </citation>
    <scope>NUCLEOTIDE SEQUENCE [LARGE SCALE GENOMIC DNA]</scope>
    <source>
        <strain evidence="1 2">Sb_GMNB300</strain>
    </source>
</reference>
<keyword evidence="2" id="KW-1185">Reference proteome</keyword>
<dbReference type="InParanoid" id="A0A5J5ETR2"/>
<accession>A0A5J5ETR2</accession>
<gene>
    <name evidence="1" type="ORF">FN846DRAFT_955055</name>
</gene>
<dbReference type="AlphaFoldDB" id="A0A5J5ETR2"/>
<dbReference type="OrthoDB" id="538223at2759"/>
<comment type="caution">
    <text evidence="1">The sequence shown here is derived from an EMBL/GenBank/DDBJ whole genome shotgun (WGS) entry which is preliminary data.</text>
</comment>
<evidence type="ECO:0000313" key="1">
    <source>
        <dbReference type="EMBL" id="KAA8902672.1"/>
    </source>
</evidence>
<organism evidence="1 2">
    <name type="scientific">Sphaerosporella brunnea</name>
    <dbReference type="NCBI Taxonomy" id="1250544"/>
    <lineage>
        <taxon>Eukaryota</taxon>
        <taxon>Fungi</taxon>
        <taxon>Dikarya</taxon>
        <taxon>Ascomycota</taxon>
        <taxon>Pezizomycotina</taxon>
        <taxon>Pezizomycetes</taxon>
        <taxon>Pezizales</taxon>
        <taxon>Pyronemataceae</taxon>
        <taxon>Sphaerosporella</taxon>
    </lineage>
</organism>
<protein>
    <submittedName>
        <fullName evidence="1">Uncharacterized protein</fullName>
    </submittedName>
</protein>
<proteinExistence type="predicted"/>
<dbReference type="EMBL" id="VXIS01000128">
    <property type="protein sequence ID" value="KAA8902672.1"/>
    <property type="molecule type" value="Genomic_DNA"/>
</dbReference>
<dbReference type="Proteomes" id="UP000326924">
    <property type="component" value="Unassembled WGS sequence"/>
</dbReference>